<organism evidence="7 8">
    <name type="scientific">Thiomicrorhabdus heinhorstiae</name>
    <dbReference type="NCBI Taxonomy" id="2748010"/>
    <lineage>
        <taxon>Bacteria</taxon>
        <taxon>Pseudomonadati</taxon>
        <taxon>Pseudomonadota</taxon>
        <taxon>Gammaproteobacteria</taxon>
        <taxon>Thiotrichales</taxon>
        <taxon>Piscirickettsiaceae</taxon>
        <taxon>Thiomicrorhabdus</taxon>
    </lineage>
</organism>
<comment type="caution">
    <text evidence="7">The sequence shown here is derived from an EMBL/GenBank/DDBJ whole genome shotgun (WGS) entry which is preliminary data.</text>
</comment>
<gene>
    <name evidence="7" type="ORF">H8792_011560</name>
</gene>
<name>A0ABS0C4B7_9GAMM</name>
<dbReference type="InterPro" id="IPR039425">
    <property type="entry name" value="RNA_pol_sigma-70-like"/>
</dbReference>
<dbReference type="NCBIfam" id="TIGR02937">
    <property type="entry name" value="sigma70-ECF"/>
    <property type="match status" value="1"/>
</dbReference>
<dbReference type="Pfam" id="PF04542">
    <property type="entry name" value="Sigma70_r2"/>
    <property type="match status" value="1"/>
</dbReference>
<keyword evidence="2" id="KW-0805">Transcription regulation</keyword>
<feature type="domain" description="RNA polymerase sigma factor 70 region 4 type 2" evidence="6">
    <location>
        <begin position="133"/>
        <end position="183"/>
    </location>
</feature>
<dbReference type="InterPro" id="IPR007627">
    <property type="entry name" value="RNA_pol_sigma70_r2"/>
</dbReference>
<evidence type="ECO:0000256" key="3">
    <source>
        <dbReference type="ARBA" id="ARBA00023082"/>
    </source>
</evidence>
<keyword evidence="4" id="KW-0804">Transcription</keyword>
<dbReference type="Pfam" id="PF08281">
    <property type="entry name" value="Sigma70_r4_2"/>
    <property type="match status" value="1"/>
</dbReference>
<dbReference type="InterPro" id="IPR013324">
    <property type="entry name" value="RNA_pol_sigma_r3/r4-like"/>
</dbReference>
<sequence>MEKQQMLEEEPLIRLLSACAEGRQEAFKELYDLASPKLLTSALYLLKERGLAEEALQETFVHIWYKASDYVADKGHPFAWMVTILRNRCLDILRRESRHQNKIRAVETDPLQTPDINDSVVEDWNSLDPFELRLLQECLQQLQKEQRKSLLMAYYYGFSHSEMVEKLQRPLGTVKSWIRRAMQSVRECMQK</sequence>
<dbReference type="InterPro" id="IPR036388">
    <property type="entry name" value="WH-like_DNA-bd_sf"/>
</dbReference>
<dbReference type="SUPFAM" id="SSF88659">
    <property type="entry name" value="Sigma3 and sigma4 domains of RNA polymerase sigma factors"/>
    <property type="match status" value="1"/>
</dbReference>
<dbReference type="PANTHER" id="PTHR43133">
    <property type="entry name" value="RNA POLYMERASE ECF-TYPE SIGMA FACTO"/>
    <property type="match status" value="1"/>
</dbReference>
<evidence type="ECO:0000256" key="4">
    <source>
        <dbReference type="ARBA" id="ARBA00023163"/>
    </source>
</evidence>
<dbReference type="Gene3D" id="1.10.1740.10">
    <property type="match status" value="1"/>
</dbReference>
<evidence type="ECO:0000259" key="5">
    <source>
        <dbReference type="Pfam" id="PF04542"/>
    </source>
</evidence>
<dbReference type="InterPro" id="IPR014284">
    <property type="entry name" value="RNA_pol_sigma-70_dom"/>
</dbReference>
<keyword evidence="8" id="KW-1185">Reference proteome</keyword>
<dbReference type="InterPro" id="IPR013249">
    <property type="entry name" value="RNA_pol_sigma70_r4_t2"/>
</dbReference>
<dbReference type="RefSeq" id="WP_185979125.1">
    <property type="nucleotide sequence ID" value="NZ_JACBGI020000035.1"/>
</dbReference>
<evidence type="ECO:0000313" key="7">
    <source>
        <dbReference type="EMBL" id="MBF6058981.1"/>
    </source>
</evidence>
<dbReference type="Proteomes" id="UP001193680">
    <property type="component" value="Unassembled WGS sequence"/>
</dbReference>
<evidence type="ECO:0000256" key="1">
    <source>
        <dbReference type="ARBA" id="ARBA00010641"/>
    </source>
</evidence>
<protein>
    <submittedName>
        <fullName evidence="7">Sigma-70 family RNA polymerase sigma factor</fullName>
    </submittedName>
</protein>
<reference evidence="7 8" key="2">
    <citation type="submission" date="2020-11" db="EMBL/GenBank/DDBJ databases">
        <title>Sulfur oxidizing isolate from Hospital Hole Sinkhole.</title>
        <authorList>
            <person name="Scott K.M."/>
        </authorList>
    </citation>
    <scope>NUCLEOTIDE SEQUENCE [LARGE SCALE GENOMIC DNA]</scope>
    <source>
        <strain evidence="7 8">HH1</strain>
    </source>
</reference>
<evidence type="ECO:0000313" key="8">
    <source>
        <dbReference type="Proteomes" id="UP001193680"/>
    </source>
</evidence>
<dbReference type="Gene3D" id="1.10.10.10">
    <property type="entry name" value="Winged helix-like DNA-binding domain superfamily/Winged helix DNA-binding domain"/>
    <property type="match status" value="1"/>
</dbReference>
<dbReference type="SUPFAM" id="SSF88946">
    <property type="entry name" value="Sigma2 domain of RNA polymerase sigma factors"/>
    <property type="match status" value="1"/>
</dbReference>
<feature type="domain" description="RNA polymerase sigma-70 region 2" evidence="5">
    <location>
        <begin position="31"/>
        <end position="98"/>
    </location>
</feature>
<dbReference type="EMBL" id="JACBGI020000035">
    <property type="protein sequence ID" value="MBF6058981.1"/>
    <property type="molecule type" value="Genomic_DNA"/>
</dbReference>
<dbReference type="InterPro" id="IPR013325">
    <property type="entry name" value="RNA_pol_sigma_r2"/>
</dbReference>
<keyword evidence="3" id="KW-0731">Sigma factor</keyword>
<proteinExistence type="inferred from homology"/>
<accession>A0ABS0C4B7</accession>
<evidence type="ECO:0000256" key="2">
    <source>
        <dbReference type="ARBA" id="ARBA00023015"/>
    </source>
</evidence>
<dbReference type="PANTHER" id="PTHR43133:SF62">
    <property type="entry name" value="RNA POLYMERASE SIGMA FACTOR SIGZ"/>
    <property type="match status" value="1"/>
</dbReference>
<comment type="similarity">
    <text evidence="1">Belongs to the sigma-70 factor family. ECF subfamily.</text>
</comment>
<reference evidence="7 8" key="1">
    <citation type="submission" date="2020-06" db="EMBL/GenBank/DDBJ databases">
        <authorList>
            <person name="Scott K."/>
        </authorList>
    </citation>
    <scope>NUCLEOTIDE SEQUENCE [LARGE SCALE GENOMIC DNA]</scope>
    <source>
        <strain evidence="7 8">HH1</strain>
    </source>
</reference>
<evidence type="ECO:0000259" key="6">
    <source>
        <dbReference type="Pfam" id="PF08281"/>
    </source>
</evidence>